<reference evidence="1 2" key="1">
    <citation type="journal article" date="2019" name="Emerg. Microbes Infect.">
        <title>Comprehensive subspecies identification of 175 nontuberculous mycobacteria species based on 7547 genomic profiles.</title>
        <authorList>
            <person name="Matsumoto Y."/>
            <person name="Kinjo T."/>
            <person name="Motooka D."/>
            <person name="Nabeya D."/>
            <person name="Jung N."/>
            <person name="Uechi K."/>
            <person name="Horii T."/>
            <person name="Iida T."/>
            <person name="Fujita J."/>
            <person name="Nakamura S."/>
        </authorList>
    </citation>
    <scope>NUCLEOTIDE SEQUENCE [LARGE SCALE GENOMIC DNA]</scope>
    <source>
        <strain evidence="1 2">JCM 6396</strain>
    </source>
</reference>
<accession>A0A7I7K3G7</accession>
<organism evidence="1 2">
    <name type="scientific">Mycolicibacterium duvalii</name>
    <dbReference type="NCBI Taxonomy" id="39688"/>
    <lineage>
        <taxon>Bacteria</taxon>
        <taxon>Bacillati</taxon>
        <taxon>Actinomycetota</taxon>
        <taxon>Actinomycetes</taxon>
        <taxon>Mycobacteriales</taxon>
        <taxon>Mycobacteriaceae</taxon>
        <taxon>Mycolicibacterium</taxon>
    </lineage>
</organism>
<dbReference type="KEGG" id="mdu:MDUV_27820"/>
<dbReference type="EMBL" id="AP022563">
    <property type="protein sequence ID" value="BBX17922.1"/>
    <property type="molecule type" value="Genomic_DNA"/>
</dbReference>
<keyword evidence="2" id="KW-1185">Reference proteome</keyword>
<evidence type="ECO:0000313" key="2">
    <source>
        <dbReference type="Proteomes" id="UP000467006"/>
    </source>
</evidence>
<protein>
    <submittedName>
        <fullName evidence="1">Uncharacterized protein</fullName>
    </submittedName>
</protein>
<dbReference type="OrthoDB" id="4636484at2"/>
<dbReference type="AlphaFoldDB" id="A0A7I7K3G7"/>
<gene>
    <name evidence="1" type="ORF">MDUV_27820</name>
</gene>
<sequence>MPVSAARAEREAVASAATAGALRRQHRGKDPAQLARRIAAALNANIFDFGFYWVVGLTTDGTIVVANSYGIGYIPAGVHLPQGIQMATADESIPVVERACWATYPILAVQGWVQHHNQRLRVVIATEEQFQGFDPGVAKIVLQPEDMPIDGTMQGRTRLEVLASAAAATLSATKDDDLSKLLPPAQTDDTSPEDRSAALWFEVCKPLMSTSTARVEVHLAAMRTYCDHAMHLALHKAQTATDVAEQRAAIADWVYWQHESSIISEALEAAPVTG</sequence>
<name>A0A7I7K3G7_9MYCO</name>
<dbReference type="RefSeq" id="WP_098005160.1">
    <property type="nucleotide sequence ID" value="NZ_AP022563.1"/>
</dbReference>
<dbReference type="Proteomes" id="UP000467006">
    <property type="component" value="Chromosome"/>
</dbReference>
<evidence type="ECO:0000313" key="1">
    <source>
        <dbReference type="EMBL" id="BBX17922.1"/>
    </source>
</evidence>
<proteinExistence type="predicted"/>